<dbReference type="NCBIfam" id="NF004018">
    <property type="entry name" value="PRK05480.1"/>
    <property type="match status" value="1"/>
</dbReference>
<evidence type="ECO:0000256" key="2">
    <source>
        <dbReference type="ARBA" id="ARBA00012137"/>
    </source>
</evidence>
<dbReference type="SUPFAM" id="SSF52540">
    <property type="entry name" value="P-loop containing nucleoside triphosphate hydrolases"/>
    <property type="match status" value="1"/>
</dbReference>
<dbReference type="CDD" id="cd02023">
    <property type="entry name" value="UMPK"/>
    <property type="match status" value="1"/>
</dbReference>
<dbReference type="InterPro" id="IPR027417">
    <property type="entry name" value="P-loop_NTPase"/>
</dbReference>
<keyword evidence="4" id="KW-0547">Nucleotide-binding</keyword>
<dbReference type="GO" id="GO:0005524">
    <property type="term" value="F:ATP binding"/>
    <property type="evidence" value="ECO:0007669"/>
    <property type="project" value="InterPro"/>
</dbReference>
<evidence type="ECO:0000256" key="3">
    <source>
        <dbReference type="ARBA" id="ARBA00022679"/>
    </source>
</evidence>
<comment type="caution">
    <text evidence="7">The sequence shown here is derived from an EMBL/GenBank/DDBJ whole genome shotgun (WGS) entry which is preliminary data.</text>
</comment>
<dbReference type="EMBL" id="DVMV01000021">
    <property type="protein sequence ID" value="HIU45272.1"/>
    <property type="molecule type" value="Genomic_DNA"/>
</dbReference>
<evidence type="ECO:0000259" key="6">
    <source>
        <dbReference type="Pfam" id="PF00485"/>
    </source>
</evidence>
<evidence type="ECO:0000256" key="5">
    <source>
        <dbReference type="ARBA" id="ARBA00022777"/>
    </source>
</evidence>
<dbReference type="InterPro" id="IPR000764">
    <property type="entry name" value="Uridine_kinase-like"/>
</dbReference>
<dbReference type="AlphaFoldDB" id="A0A9D1LNU1"/>
<dbReference type="PRINTS" id="PR00988">
    <property type="entry name" value="URIDINKINASE"/>
</dbReference>
<dbReference type="PANTHER" id="PTHR10285">
    <property type="entry name" value="URIDINE KINASE"/>
    <property type="match status" value="1"/>
</dbReference>
<name>A0A9D1LNU1_9FIRM</name>
<dbReference type="EC" id="2.7.1.48" evidence="2"/>
<keyword evidence="5 7" id="KW-0418">Kinase</keyword>
<dbReference type="GO" id="GO:0004849">
    <property type="term" value="F:uridine kinase activity"/>
    <property type="evidence" value="ECO:0007669"/>
    <property type="project" value="UniProtKB-EC"/>
</dbReference>
<gene>
    <name evidence="7" type="primary">udk</name>
    <name evidence="7" type="ORF">IAC52_03125</name>
</gene>
<feature type="domain" description="Phosphoribulokinase/uridine kinase" evidence="6">
    <location>
        <begin position="4"/>
        <end position="182"/>
    </location>
</feature>
<evidence type="ECO:0000313" key="8">
    <source>
        <dbReference type="Proteomes" id="UP000824070"/>
    </source>
</evidence>
<dbReference type="Proteomes" id="UP000824070">
    <property type="component" value="Unassembled WGS sequence"/>
</dbReference>
<dbReference type="Pfam" id="PF00485">
    <property type="entry name" value="PRK"/>
    <property type="match status" value="1"/>
</dbReference>
<comment type="pathway">
    <text evidence="1">Pyrimidine metabolism; UMP biosynthesis via salvage pathway; UMP from uridine: step 1/1.</text>
</comment>
<accession>A0A9D1LNU1</accession>
<dbReference type="InterPro" id="IPR006083">
    <property type="entry name" value="PRK/URK"/>
</dbReference>
<proteinExistence type="predicted"/>
<reference evidence="7" key="1">
    <citation type="submission" date="2020-10" db="EMBL/GenBank/DDBJ databases">
        <authorList>
            <person name="Gilroy R."/>
        </authorList>
    </citation>
    <scope>NUCLEOTIDE SEQUENCE</scope>
    <source>
        <strain evidence="7">ChiGjej1B1-22543</strain>
    </source>
</reference>
<evidence type="ECO:0000256" key="1">
    <source>
        <dbReference type="ARBA" id="ARBA00004690"/>
    </source>
</evidence>
<protein>
    <recommendedName>
        <fullName evidence="2">uridine/cytidine kinase</fullName>
        <ecNumber evidence="2">2.7.1.48</ecNumber>
    </recommendedName>
</protein>
<organism evidence="7 8">
    <name type="scientific">Candidatus Alloenteromonas pullicola</name>
    <dbReference type="NCBI Taxonomy" id="2840784"/>
    <lineage>
        <taxon>Bacteria</taxon>
        <taxon>Bacillati</taxon>
        <taxon>Bacillota</taxon>
        <taxon>Bacillota incertae sedis</taxon>
        <taxon>Candidatus Alloenteromonas</taxon>
    </lineage>
</organism>
<evidence type="ECO:0000313" key="7">
    <source>
        <dbReference type="EMBL" id="HIU45272.1"/>
    </source>
</evidence>
<dbReference type="Gene3D" id="3.40.50.300">
    <property type="entry name" value="P-loop containing nucleotide triphosphate hydrolases"/>
    <property type="match status" value="1"/>
</dbReference>
<sequence length="205" mass="23315">MTFIICVCGGSGSGKTYISRAIHDNLPYDSAVLSYDCYYKDQSALPPEERNKLNYDSPDMLDSELFLQHLKMLRDGKIIDVPQYEFASHTRSRVSKPFAPKKVIIVEGIMAMQLPRDIYDYVVYVDAESDVRLARRILRDTSLRGRTPESVINQYLASVKPMHDKYVARGIDQADFIFNNSSNSGIDCAQMDRLISEISNRIEGK</sequence>
<reference evidence="7" key="2">
    <citation type="journal article" date="2021" name="PeerJ">
        <title>Extensive microbial diversity within the chicken gut microbiome revealed by metagenomics and culture.</title>
        <authorList>
            <person name="Gilroy R."/>
            <person name="Ravi A."/>
            <person name="Getino M."/>
            <person name="Pursley I."/>
            <person name="Horton D.L."/>
            <person name="Alikhan N.F."/>
            <person name="Baker D."/>
            <person name="Gharbi K."/>
            <person name="Hall N."/>
            <person name="Watson M."/>
            <person name="Adriaenssens E.M."/>
            <person name="Foster-Nyarko E."/>
            <person name="Jarju S."/>
            <person name="Secka A."/>
            <person name="Antonio M."/>
            <person name="Oren A."/>
            <person name="Chaudhuri R.R."/>
            <person name="La Ragione R."/>
            <person name="Hildebrand F."/>
            <person name="Pallen M.J."/>
        </authorList>
    </citation>
    <scope>NUCLEOTIDE SEQUENCE</scope>
    <source>
        <strain evidence="7">ChiGjej1B1-22543</strain>
    </source>
</reference>
<keyword evidence="3 7" id="KW-0808">Transferase</keyword>
<evidence type="ECO:0000256" key="4">
    <source>
        <dbReference type="ARBA" id="ARBA00022741"/>
    </source>
</evidence>